<name>A0A927GA79_9BACT</name>
<gene>
    <name evidence="2" type="ORF">IC229_29860</name>
</gene>
<evidence type="ECO:0000313" key="3">
    <source>
        <dbReference type="Proteomes" id="UP000598820"/>
    </source>
</evidence>
<accession>A0A927GA79</accession>
<dbReference type="AlphaFoldDB" id="A0A927GA79"/>
<sequence>MLGTLLGKTSGHVVPTGVDDQLVGRGSIGNYSRTVSPGNNPRAARYGERHRAGGGTGLAGRSGAETGRGGTDLSGTRGDFDVLRNITVQTIGHGFARRGGSPRRERVGNLLKAAVAGAIPNVDKPLASGCLDHIGFGKDQVVTTVLIGRCALFEEDGNGGGFAQGGAKLEPHGLALQRTGVGAGRRHPGERTGAHPLALDRQADQLLFFKQAPRRAVGGAAQEGKIGRGQGLGQFPPQGVGDARGALPA</sequence>
<evidence type="ECO:0000256" key="1">
    <source>
        <dbReference type="SAM" id="MobiDB-lite"/>
    </source>
</evidence>
<dbReference type="Proteomes" id="UP000598820">
    <property type="component" value="Unassembled WGS sequence"/>
</dbReference>
<keyword evidence="3" id="KW-1185">Reference proteome</keyword>
<feature type="compositionally biased region" description="Polar residues" evidence="1">
    <location>
        <begin position="29"/>
        <end position="39"/>
    </location>
</feature>
<proteinExistence type="predicted"/>
<dbReference type="RefSeq" id="WP_190891799.1">
    <property type="nucleotide sequence ID" value="NZ_JACWZY010000038.1"/>
</dbReference>
<protein>
    <submittedName>
        <fullName evidence="2">Uncharacterized protein</fullName>
    </submittedName>
</protein>
<reference evidence="2" key="1">
    <citation type="submission" date="2020-09" db="EMBL/GenBank/DDBJ databases">
        <authorList>
            <person name="Kim M.K."/>
        </authorList>
    </citation>
    <scope>NUCLEOTIDE SEQUENCE</scope>
    <source>
        <strain evidence="2">BT702</strain>
    </source>
</reference>
<feature type="compositionally biased region" description="Gly residues" evidence="1">
    <location>
        <begin position="53"/>
        <end position="72"/>
    </location>
</feature>
<comment type="caution">
    <text evidence="2">The sequence shown here is derived from an EMBL/GenBank/DDBJ whole genome shotgun (WGS) entry which is preliminary data.</text>
</comment>
<organism evidence="2 3">
    <name type="scientific">Spirosoma profusum</name>
    <dbReference type="NCBI Taxonomy" id="2771354"/>
    <lineage>
        <taxon>Bacteria</taxon>
        <taxon>Pseudomonadati</taxon>
        <taxon>Bacteroidota</taxon>
        <taxon>Cytophagia</taxon>
        <taxon>Cytophagales</taxon>
        <taxon>Cytophagaceae</taxon>
        <taxon>Spirosoma</taxon>
    </lineage>
</organism>
<feature type="region of interest" description="Disordered" evidence="1">
    <location>
        <begin position="1"/>
        <end position="76"/>
    </location>
</feature>
<dbReference type="EMBL" id="JACWZY010000038">
    <property type="protein sequence ID" value="MBD2704875.1"/>
    <property type="molecule type" value="Genomic_DNA"/>
</dbReference>
<evidence type="ECO:0000313" key="2">
    <source>
        <dbReference type="EMBL" id="MBD2704875.1"/>
    </source>
</evidence>
<feature type="region of interest" description="Disordered" evidence="1">
    <location>
        <begin position="219"/>
        <end position="249"/>
    </location>
</feature>